<dbReference type="SUPFAM" id="SSF48425">
    <property type="entry name" value="Sec7 domain"/>
    <property type="match status" value="1"/>
</dbReference>
<dbReference type="PANTHER" id="PTHR10663:SF388">
    <property type="entry name" value="GOLGI-SPECIFIC BREFELDIN A-RESISTANCE GUANINE NUCLEOTIDE EXCHANGE FACTOR 1"/>
    <property type="match status" value="1"/>
</dbReference>
<reference evidence="3 4" key="1">
    <citation type="submission" date="2017-12" db="EMBL/GenBank/DDBJ databases">
        <title>Sequencing, de novo assembly and annotation of complete genome of a new Thraustochytrid species, strain FCC1311.</title>
        <authorList>
            <person name="Sedici K."/>
            <person name="Godart F."/>
            <person name="Aiese Cigliano R."/>
            <person name="Sanseverino W."/>
            <person name="Barakat M."/>
            <person name="Ortet P."/>
            <person name="Marechal E."/>
            <person name="Cagnac O."/>
            <person name="Amato A."/>
        </authorList>
    </citation>
    <scope>NUCLEOTIDE SEQUENCE [LARGE SCALE GENOMIC DNA]</scope>
</reference>
<feature type="domain" description="SEC7" evidence="2">
    <location>
        <begin position="656"/>
        <end position="867"/>
    </location>
</feature>
<dbReference type="GO" id="GO:0005737">
    <property type="term" value="C:cytoplasm"/>
    <property type="evidence" value="ECO:0007669"/>
    <property type="project" value="UniProtKB-ARBA"/>
</dbReference>
<name>A0A2R5FZ46_9STRA</name>
<evidence type="ECO:0000313" key="3">
    <source>
        <dbReference type="EMBL" id="GBG24000.1"/>
    </source>
</evidence>
<dbReference type="GO" id="GO:0005085">
    <property type="term" value="F:guanyl-nucleotide exchange factor activity"/>
    <property type="evidence" value="ECO:0007669"/>
    <property type="project" value="InterPro"/>
</dbReference>
<dbReference type="InParanoid" id="A0A2R5FZ46"/>
<protein>
    <submittedName>
        <fullName evidence="3">Brefeldin A-inhibited guanine nucleotide-exchange protein 1</fullName>
    </submittedName>
</protein>
<sequence length="1886" mass="208183">MDGAQILNCVRSEIHNVLSTMRRNGRWASEERFMREIPSDFENPMIRSLRTLHDYLQPFEDISDVDAVAYLQPFLDVVAFPNTNGAMTGRALSSVNKFLLYGAVTKESPRGREAINLAVASVVECKFEATNSYSDEVVLMQLLEVLVNLLRCQAGSYISDINVWRMVETCFRLKTESGTSQLLRSTAANSLTHLILTLFSRSSELITVDAVSEMERRMQNFSGSRDDYLEAIMTQGRSRRRSEAGEDILDEDDVATDDDDNDEGEDGPDSGGATSELNEDGQSASEAWDGSSTSEGGKVTVMPTSATGDFEDSGERQAQLSGQLSPIVSTARNLTYSEGLQATHQARGVQGHQRQGHGQNQDPDEVLYRMLQPIRFGNSSSAARSQALQGGADSYGLPVLVKVLDFMAQLTDPSFNSESARVFALQLINIVLESGGDNLAVSAPPMESSPIISLEVFLTSVHLRIAESPSATYERKELALESLLDFCREPALMLDLYTNYDCDFRCTNLFETLCKCLCRCSIPLHVLANNARIASITGLDTDEDMGPENAVLSAEDFASSLDLIMELSEDLDPDDDSTGITVLEGVALEGVLAVIDSIARRCVDSPPQESIAAAVAQATARERQASPVDWSAFSETNGGEEDLQWLANARQRRAEMLRERKQMKRRLLLAARQFNKKPNKMYWLEYAQDLNVLPTPVTPKDIADFFLKTPGLDKAAVGEYLSEDPAYKPFNHEVMQAYLASFDFAGVRIDRALRMFLASFRLPGEAQRVDRVVEAFGKQLYAQNTTPAPEGHEDADEDARCIFRSADAAYIFAFSIIMLHTDLHNQGITAEKKMKLHEFVRNNRNINAGENLPETLLTSVYEAIRDEEMRMLYDPHAHSSALQLEQTDAATPSRNSLTGVGTTWDTVLRHSQVVDKALFTPRALGRLGVLRAGVHERDMYTILFDSSMQAISVMFEMTRDGKMAARALEGFRNLGKIAVYFRLFEHFNRIMITLCKYFVRFFPALQEGAQTQLDLEGLEALRDATVYSTQGKSKRQKLAASLAKGERFAAYPACRALLTFRALLSLTKQYGSLMRESWRNFVQTLLVMHELDMLPSSFVEVDDVVDQHGNRLPTSAALLAQSDPLNTTEGNRLQHQQQLQQEDRSSQHQRQQQQQQQGGRPRGHRALSVETDAKRAGGAGARGGVGAAEEEVKEAPKRGGFFSALTSLIWSEDDGIDEHFLECRELVRETLTACRLNTVFSKSKSLSQPSLLLLIDALLVPLEDATLSAEAAVAAGVEDIDDGTSFEQNNILCVELLTEVGLANKESIETFWPLLHRAFRQVLVNAGALPEGDDEAAAAWDTPAPLRPRPARVVRAGKCSLFVVERVVVNLLRISVQVLDKPQTMSHLLSALSWLGDFSDELCVPLAARIGSGLSTVLRFHAGNVSAAQDWRIVCRLLDRFAHFRDSVDATWHIVCTLVRSGHVSRINMNAIVDTIRLFIRDDERAALPGVDPDALAPGDRAAEAVGLIYEISRQVYSRDPDFCASIDSLAQVEAAAGSGAASAGLNAASDGLEQQPSAETENGHIVAAKAKDAGDSGEEGLEMDDFVTSPMHRMLNGSYVVEGPDASLLPDRDKCWMLLVLQLRYWFADPRPEVAAAATQSLQSALWSPPERIEQRRWPEIFNKILFPLVEDTARQDATFAPQKSIRAINLLMRTFLHNVGVLGQTSDFGALWLRTVTITSKLLAKGGTVRESTLENLRNLMMVMQAENLFQKVSEKSGENTWEVTWSVLEAEAPGVRELIEESLSAMAPPAQQPPAVQPTSAAFAVAQVAESEERTNEDALHEATGAAALNEEAAHNNVIEDVQGALEESQGSRHHKQGQDVLQGGENEDIRMYTDSFEMQFLL</sequence>
<feature type="compositionally biased region" description="Gly residues" evidence="1">
    <location>
        <begin position="1177"/>
        <end position="1186"/>
    </location>
</feature>
<dbReference type="Gene3D" id="1.10.220.20">
    <property type="match status" value="1"/>
</dbReference>
<feature type="compositionally biased region" description="Acidic residues" evidence="1">
    <location>
        <begin position="245"/>
        <end position="268"/>
    </location>
</feature>
<dbReference type="PROSITE" id="PS50190">
    <property type="entry name" value="SEC7"/>
    <property type="match status" value="1"/>
</dbReference>
<dbReference type="Proteomes" id="UP000241890">
    <property type="component" value="Unassembled WGS sequence"/>
</dbReference>
<evidence type="ECO:0000256" key="1">
    <source>
        <dbReference type="SAM" id="MobiDB-lite"/>
    </source>
</evidence>
<dbReference type="InterPro" id="IPR032691">
    <property type="entry name" value="Mon2/Sec7/BIG1-like_HUS"/>
</dbReference>
<feature type="region of interest" description="Disordered" evidence="1">
    <location>
        <begin position="1849"/>
        <end position="1869"/>
    </location>
</feature>
<dbReference type="InterPro" id="IPR023394">
    <property type="entry name" value="Sec7_C_sf"/>
</dbReference>
<dbReference type="PANTHER" id="PTHR10663">
    <property type="entry name" value="GUANYL-NUCLEOTIDE EXCHANGE FACTOR"/>
    <property type="match status" value="1"/>
</dbReference>
<evidence type="ECO:0000313" key="4">
    <source>
        <dbReference type="Proteomes" id="UP000241890"/>
    </source>
</evidence>
<feature type="region of interest" description="Disordered" evidence="1">
    <location>
        <begin position="235"/>
        <end position="321"/>
    </location>
</feature>
<feature type="compositionally biased region" description="Polar residues" evidence="1">
    <location>
        <begin position="273"/>
        <end position="295"/>
    </location>
</feature>
<evidence type="ECO:0000259" key="2">
    <source>
        <dbReference type="PROSITE" id="PS50190"/>
    </source>
</evidence>
<dbReference type="GO" id="GO:0032012">
    <property type="term" value="P:regulation of ARF protein signal transduction"/>
    <property type="evidence" value="ECO:0007669"/>
    <property type="project" value="InterPro"/>
</dbReference>
<dbReference type="SMART" id="SM00222">
    <property type="entry name" value="Sec7"/>
    <property type="match status" value="1"/>
</dbReference>
<dbReference type="InterPro" id="IPR000904">
    <property type="entry name" value="Sec7_dom"/>
</dbReference>
<dbReference type="GO" id="GO:0016192">
    <property type="term" value="P:vesicle-mediated transport"/>
    <property type="evidence" value="ECO:0007669"/>
    <property type="project" value="UniProtKB-ARBA"/>
</dbReference>
<dbReference type="Pfam" id="PF01369">
    <property type="entry name" value="Sec7"/>
    <property type="match status" value="1"/>
</dbReference>
<dbReference type="OrthoDB" id="430364at2759"/>
<gene>
    <name evidence="3" type="ORF">FCC1311_002182</name>
</gene>
<dbReference type="EMBL" id="BEYU01000002">
    <property type="protein sequence ID" value="GBG24000.1"/>
    <property type="molecule type" value="Genomic_DNA"/>
</dbReference>
<organism evidence="3 4">
    <name type="scientific">Hondaea fermentalgiana</name>
    <dbReference type="NCBI Taxonomy" id="2315210"/>
    <lineage>
        <taxon>Eukaryota</taxon>
        <taxon>Sar</taxon>
        <taxon>Stramenopiles</taxon>
        <taxon>Bigyra</taxon>
        <taxon>Labyrinthulomycetes</taxon>
        <taxon>Thraustochytrida</taxon>
        <taxon>Thraustochytriidae</taxon>
        <taxon>Hondaea</taxon>
    </lineage>
</organism>
<dbReference type="Pfam" id="PF12783">
    <property type="entry name" value="Sec7-like_HUS"/>
    <property type="match status" value="1"/>
</dbReference>
<keyword evidence="4" id="KW-1185">Reference proteome</keyword>
<feature type="region of interest" description="Disordered" evidence="1">
    <location>
        <begin position="1126"/>
        <end position="1193"/>
    </location>
</feature>
<feature type="compositionally biased region" description="Low complexity" evidence="1">
    <location>
        <begin position="1148"/>
        <end position="1159"/>
    </location>
</feature>
<dbReference type="CDD" id="cd00171">
    <property type="entry name" value="Sec7"/>
    <property type="match status" value="1"/>
</dbReference>
<accession>A0A2R5FZ46</accession>
<comment type="caution">
    <text evidence="3">The sequence shown here is derived from an EMBL/GenBank/DDBJ whole genome shotgun (WGS) entry which is preliminary data.</text>
</comment>
<dbReference type="InterPro" id="IPR035999">
    <property type="entry name" value="Sec7_dom_sf"/>
</dbReference>
<proteinExistence type="predicted"/>
<dbReference type="Gene3D" id="1.10.1000.11">
    <property type="entry name" value="Arf Nucleotide-binding Site Opener,domain 2"/>
    <property type="match status" value="1"/>
</dbReference>
<dbReference type="GO" id="GO:0012505">
    <property type="term" value="C:endomembrane system"/>
    <property type="evidence" value="ECO:0007669"/>
    <property type="project" value="UniProtKB-ARBA"/>
</dbReference>